<evidence type="ECO:0000313" key="2">
    <source>
        <dbReference type="Proteomes" id="UP000008957"/>
    </source>
</evidence>
<dbReference type="AlphaFoldDB" id="A0AB94IWX1"/>
<dbReference type="SUPFAM" id="SSF160544">
    <property type="entry name" value="EscU C-terminal domain-like"/>
    <property type="match status" value="1"/>
</dbReference>
<dbReference type="PRINTS" id="PR00950">
    <property type="entry name" value="TYPE3IMSPROT"/>
</dbReference>
<dbReference type="PANTHER" id="PTHR30531:SF12">
    <property type="entry name" value="FLAGELLAR BIOSYNTHETIC PROTEIN FLHB"/>
    <property type="match status" value="1"/>
</dbReference>
<proteinExistence type="predicted"/>
<keyword evidence="1" id="KW-0969">Cilium</keyword>
<evidence type="ECO:0000313" key="1">
    <source>
        <dbReference type="EMBL" id="CBL28265.1"/>
    </source>
</evidence>
<reference evidence="1 2" key="2">
    <citation type="submission" date="2010-03" db="EMBL/GenBank/DDBJ databases">
        <authorList>
            <person name="Pajon A."/>
        </authorList>
    </citation>
    <scope>NUCLEOTIDE SEQUENCE [LARGE SCALE GENOMIC DNA]</scope>
    <source>
        <strain evidence="1 2">SGP1</strain>
    </source>
</reference>
<keyword evidence="2" id="KW-1185">Reference proteome</keyword>
<reference evidence="2" key="1">
    <citation type="submission" date="2010-03" db="EMBL/GenBank/DDBJ databases">
        <title>The genome sequence of Synergistetes sp. SGP1.</title>
        <authorList>
            <consortium name="metaHIT consortium -- http://www.metahit.eu/"/>
            <person name="Pajon A."/>
            <person name="Turner K."/>
            <person name="Parkhill J."/>
            <person name="Wade W."/>
            <person name="Vartoukian S."/>
        </authorList>
    </citation>
    <scope>NUCLEOTIDE SEQUENCE [LARGE SCALE GENOMIC DNA]</scope>
    <source>
        <strain evidence="2">SGP1</strain>
    </source>
</reference>
<dbReference type="GO" id="GO:0005886">
    <property type="term" value="C:plasma membrane"/>
    <property type="evidence" value="ECO:0007669"/>
    <property type="project" value="TreeGrafter"/>
</dbReference>
<accession>A0AB94IWX1</accession>
<dbReference type="KEGG" id="sbr:SY1_10540"/>
<dbReference type="Pfam" id="PF01312">
    <property type="entry name" value="Bac_export_2"/>
    <property type="match status" value="1"/>
</dbReference>
<gene>
    <name evidence="1" type="ORF">SY1_10540</name>
</gene>
<dbReference type="EMBL" id="FP929056">
    <property type="protein sequence ID" value="CBL28265.1"/>
    <property type="molecule type" value="Genomic_DNA"/>
</dbReference>
<dbReference type="InterPro" id="IPR029025">
    <property type="entry name" value="T3SS_substrate_exporter_C"/>
</dbReference>
<keyword evidence="1" id="KW-0282">Flagellum</keyword>
<dbReference type="InterPro" id="IPR006135">
    <property type="entry name" value="T3SS_substrate_exporter"/>
</dbReference>
<dbReference type="GO" id="GO:0009306">
    <property type="term" value="P:protein secretion"/>
    <property type="evidence" value="ECO:0007669"/>
    <property type="project" value="InterPro"/>
</dbReference>
<protein>
    <submittedName>
        <fullName evidence="1">Flagellar biosynthesis pathway, component FlhB</fullName>
    </submittedName>
</protein>
<dbReference type="Proteomes" id="UP000008957">
    <property type="component" value="Chromosome"/>
</dbReference>
<dbReference type="RefSeq" id="WP_015556412.1">
    <property type="nucleotide sequence ID" value="NC_021038.1"/>
</dbReference>
<dbReference type="PANTHER" id="PTHR30531">
    <property type="entry name" value="FLAGELLAR BIOSYNTHETIC PROTEIN FLHB"/>
    <property type="match status" value="1"/>
</dbReference>
<organism evidence="1 2">
    <name type="scientific">Fretibacterium fastidiosum</name>
    <dbReference type="NCBI Taxonomy" id="651822"/>
    <lineage>
        <taxon>Bacteria</taxon>
        <taxon>Thermotogati</taxon>
        <taxon>Synergistota</taxon>
        <taxon>Synergistia</taxon>
        <taxon>Synergistales</taxon>
        <taxon>Aminobacteriaceae</taxon>
        <taxon>Fretibacterium</taxon>
    </lineage>
</organism>
<name>A0AB94IWX1_9BACT</name>
<dbReference type="Gene3D" id="3.40.1690.10">
    <property type="entry name" value="secretion proteins EscU"/>
    <property type="match status" value="1"/>
</dbReference>
<sequence length="95" mass="10388">MAEAKRDQAVALKYDRETMNAPTVTARGEGFIARKIVERALEADVPVLEDAALVSALLSLELGEEIPAELYTVVARVLTWVYRVDREAAGGGRDE</sequence>
<keyword evidence="1" id="KW-0966">Cell projection</keyword>